<accession>A0A9P9DC92</accession>
<reference evidence="2" key="1">
    <citation type="journal article" date="2021" name="Nat. Commun.">
        <title>Genetic determinants of endophytism in the Arabidopsis root mycobiome.</title>
        <authorList>
            <person name="Mesny F."/>
            <person name="Miyauchi S."/>
            <person name="Thiergart T."/>
            <person name="Pickel B."/>
            <person name="Atanasova L."/>
            <person name="Karlsson M."/>
            <person name="Huettel B."/>
            <person name="Barry K.W."/>
            <person name="Haridas S."/>
            <person name="Chen C."/>
            <person name="Bauer D."/>
            <person name="Andreopoulos W."/>
            <person name="Pangilinan J."/>
            <person name="LaButti K."/>
            <person name="Riley R."/>
            <person name="Lipzen A."/>
            <person name="Clum A."/>
            <person name="Drula E."/>
            <person name="Henrissat B."/>
            <person name="Kohler A."/>
            <person name="Grigoriev I.V."/>
            <person name="Martin F.M."/>
            <person name="Hacquard S."/>
        </authorList>
    </citation>
    <scope>NUCLEOTIDE SEQUENCE</scope>
    <source>
        <strain evidence="2">MPI-CAGE-AT-0021</strain>
    </source>
</reference>
<protein>
    <submittedName>
        <fullName evidence="2">Uncharacterized protein</fullName>
    </submittedName>
</protein>
<dbReference type="EMBL" id="JAGMUU010000036">
    <property type="protein sequence ID" value="KAH7116514.1"/>
    <property type="molecule type" value="Genomic_DNA"/>
</dbReference>
<gene>
    <name evidence="2" type="ORF">B0J13DRAFT_599978</name>
</gene>
<sequence>MANEVKNYFLAPSWDYVTEANAGVTISLWNLVTSPMKMVPPLLAAKSQPKDGDMLKSTKENFEWTREQGGEKKFGIWTKFLQVVGFGLNVGHHRNKSVRFQYKFDTIETREAYPTPEYVAQMVKNPSVAVTGATVQMVENKEIGTDLNITVDATPARNPVSLGPELSLSSNKAETLGFQGPSEFIFAFRLRRVRVNARMEVESDDDEREGTALGEDGEPVSDGFDVLGVEDNDMRASDLDSDIRGAEMEADDNDEKVYVTLPIGRI</sequence>
<dbReference type="AlphaFoldDB" id="A0A9P9DC92"/>
<name>A0A9P9DC92_9HYPO</name>
<organism evidence="2 3">
    <name type="scientific">Dactylonectria estremocensis</name>
    <dbReference type="NCBI Taxonomy" id="1079267"/>
    <lineage>
        <taxon>Eukaryota</taxon>
        <taxon>Fungi</taxon>
        <taxon>Dikarya</taxon>
        <taxon>Ascomycota</taxon>
        <taxon>Pezizomycotina</taxon>
        <taxon>Sordariomycetes</taxon>
        <taxon>Hypocreomycetidae</taxon>
        <taxon>Hypocreales</taxon>
        <taxon>Nectriaceae</taxon>
        <taxon>Dactylonectria</taxon>
    </lineage>
</organism>
<dbReference type="Proteomes" id="UP000717696">
    <property type="component" value="Unassembled WGS sequence"/>
</dbReference>
<feature type="region of interest" description="Disordered" evidence="1">
    <location>
        <begin position="201"/>
        <end position="223"/>
    </location>
</feature>
<comment type="caution">
    <text evidence="2">The sequence shown here is derived from an EMBL/GenBank/DDBJ whole genome shotgun (WGS) entry which is preliminary data.</text>
</comment>
<dbReference type="OrthoDB" id="4500473at2759"/>
<keyword evidence="3" id="KW-1185">Reference proteome</keyword>
<evidence type="ECO:0000256" key="1">
    <source>
        <dbReference type="SAM" id="MobiDB-lite"/>
    </source>
</evidence>
<proteinExistence type="predicted"/>
<evidence type="ECO:0000313" key="3">
    <source>
        <dbReference type="Proteomes" id="UP000717696"/>
    </source>
</evidence>
<evidence type="ECO:0000313" key="2">
    <source>
        <dbReference type="EMBL" id="KAH7116514.1"/>
    </source>
</evidence>